<evidence type="ECO:0000313" key="1">
    <source>
        <dbReference type="EMBL" id="CBH47113.1"/>
    </source>
</evidence>
<dbReference type="Proteomes" id="UP001154400">
    <property type="component" value="Chromosome"/>
</dbReference>
<organism evidence="1">
    <name type="scientific">Rhodococcus hoagii (strain 103S)</name>
    <name type="common">Rhodococcus equi</name>
    <dbReference type="NCBI Taxonomy" id="685727"/>
    <lineage>
        <taxon>Bacteria</taxon>
        <taxon>Bacillati</taxon>
        <taxon>Actinomycetota</taxon>
        <taxon>Actinomycetes</taxon>
        <taxon>Mycobacteriales</taxon>
        <taxon>Nocardiaceae</taxon>
        <taxon>Prescottella</taxon>
    </lineage>
</organism>
<proteinExistence type="predicted"/>
<reference evidence="1" key="1">
    <citation type="journal article" date="2010" name="PLoS Genet.">
        <title>The genome of a pathogenic rhodococcus: cooptive virulence underpinned by key gene acquisitions.</title>
        <authorList>
            <person name="Letek M."/>
            <person name="Gonzalez P."/>
            <person name="Macarthur I."/>
            <person name="Rodriguez H."/>
            <person name="Freeman T.C."/>
            <person name="Valero-Rello A."/>
            <person name="Blanco M."/>
            <person name="Buckley T."/>
            <person name="Cherevach I."/>
            <person name="Fahey R."/>
            <person name="Hapeshi A."/>
            <person name="Holdstock J."/>
            <person name="Leadon D."/>
            <person name="Navas J."/>
            <person name="Ocampo A."/>
            <person name="Quail M.A."/>
            <person name="Sanders M."/>
            <person name="Scortti M.M."/>
            <person name="Prescott J.F."/>
            <person name="Fogarty U."/>
            <person name="Meijer W.G."/>
            <person name="Parkhill J."/>
            <person name="Bentley S.D."/>
            <person name="Vazquez-Boland J.A."/>
        </authorList>
    </citation>
    <scope>NUCLEOTIDE SEQUENCE [LARGE SCALE GENOMIC DNA]</scope>
    <source>
        <strain evidence="1 2">103S</strain>
    </source>
</reference>
<dbReference type="KEGG" id="req:REQ_10120"/>
<name>A0A3S5Y3L4_RHOH1</name>
<gene>
    <name evidence="1" type="ordered locus">REQ_10120</name>
</gene>
<accession>A0A3S5Y3L4</accession>
<dbReference type="EMBL" id="FN563149">
    <property type="protein sequence ID" value="CBH47113.1"/>
    <property type="molecule type" value="Genomic_DNA"/>
</dbReference>
<sequence length="119" mass="12891">MPLTREHTERYADALVAMATATQRPANIVNLGGTYAIRVEFELGRYLLATNAGGDLATTADGGPGTWTVRFFGSADVLLASADREWLVDAFDAVVGELRASKWWREDGTTYGEFAPSTC</sequence>
<dbReference type="GeneID" id="57576699"/>
<protein>
    <submittedName>
        <fullName evidence="1">Uncharacterized protein</fullName>
    </submittedName>
</protein>
<dbReference type="RefSeq" id="WP_013415067.1">
    <property type="nucleotide sequence ID" value="NC_014659.1"/>
</dbReference>
<evidence type="ECO:0000313" key="2">
    <source>
        <dbReference type="Proteomes" id="UP000006892"/>
    </source>
</evidence>
<dbReference type="AlphaFoldDB" id="A0A3S5Y3L4"/>